<proteinExistence type="predicted"/>
<evidence type="ECO:0000313" key="3">
    <source>
        <dbReference type="Proteomes" id="UP001283361"/>
    </source>
</evidence>
<comment type="caution">
    <text evidence="2">The sequence shown here is derived from an EMBL/GenBank/DDBJ whole genome shotgun (WGS) entry which is preliminary data.</text>
</comment>
<reference evidence="2" key="1">
    <citation type="journal article" date="2023" name="G3 (Bethesda)">
        <title>A reference genome for the long-term kleptoplast-retaining sea slug Elysia crispata morphotype clarki.</title>
        <authorList>
            <person name="Eastman K.E."/>
            <person name="Pendleton A.L."/>
            <person name="Shaikh M.A."/>
            <person name="Suttiyut T."/>
            <person name="Ogas R."/>
            <person name="Tomko P."/>
            <person name="Gavelis G."/>
            <person name="Widhalm J.R."/>
            <person name="Wisecaver J.H."/>
        </authorList>
    </citation>
    <scope>NUCLEOTIDE SEQUENCE</scope>
    <source>
        <strain evidence="2">ECLA1</strain>
    </source>
</reference>
<evidence type="ECO:0000256" key="1">
    <source>
        <dbReference type="SAM" id="MobiDB-lite"/>
    </source>
</evidence>
<name>A0AAE0YFZ6_9GAST</name>
<dbReference type="EMBL" id="JAWDGP010006255">
    <property type="protein sequence ID" value="KAK3744527.1"/>
    <property type="molecule type" value="Genomic_DNA"/>
</dbReference>
<dbReference type="Proteomes" id="UP001283361">
    <property type="component" value="Unassembled WGS sequence"/>
</dbReference>
<protein>
    <submittedName>
        <fullName evidence="2">Uncharacterized protein</fullName>
    </submittedName>
</protein>
<gene>
    <name evidence="2" type="ORF">RRG08_056665</name>
</gene>
<keyword evidence="3" id="KW-1185">Reference proteome</keyword>
<feature type="region of interest" description="Disordered" evidence="1">
    <location>
        <begin position="8"/>
        <end position="28"/>
    </location>
</feature>
<feature type="compositionally biased region" description="Polar residues" evidence="1">
    <location>
        <begin position="18"/>
        <end position="27"/>
    </location>
</feature>
<organism evidence="2 3">
    <name type="scientific">Elysia crispata</name>
    <name type="common">lettuce slug</name>
    <dbReference type="NCBI Taxonomy" id="231223"/>
    <lineage>
        <taxon>Eukaryota</taxon>
        <taxon>Metazoa</taxon>
        <taxon>Spiralia</taxon>
        <taxon>Lophotrochozoa</taxon>
        <taxon>Mollusca</taxon>
        <taxon>Gastropoda</taxon>
        <taxon>Heterobranchia</taxon>
        <taxon>Euthyneura</taxon>
        <taxon>Panpulmonata</taxon>
        <taxon>Sacoglossa</taxon>
        <taxon>Placobranchoidea</taxon>
        <taxon>Plakobranchidae</taxon>
        <taxon>Elysia</taxon>
    </lineage>
</organism>
<evidence type="ECO:0000313" key="2">
    <source>
        <dbReference type="EMBL" id="KAK3744527.1"/>
    </source>
</evidence>
<dbReference type="AlphaFoldDB" id="A0AAE0YFZ6"/>
<sequence>MDYGVSVITERHNLSPERANTSQSSKQEVGARCYVRNSGSFFELEFALSYYQQRLLVNRYRYGQDLESRAFQTSGWVSSRRPPQATATRRRTGTAIKNLGYKMVGGGGKVNQQGQETSVAMRCTPAHFILQQKATIGYRAFPSDQNGTGHEDRARGRVARYMDDQQPATSLTSLHRPGVGLISSEKIEVNQGSALY</sequence>
<accession>A0AAE0YFZ6</accession>